<organism evidence="1">
    <name type="scientific">Culicoides sonorensis</name>
    <name type="common">Biting midge</name>
    <dbReference type="NCBI Taxonomy" id="179676"/>
    <lineage>
        <taxon>Eukaryota</taxon>
        <taxon>Metazoa</taxon>
        <taxon>Ecdysozoa</taxon>
        <taxon>Arthropoda</taxon>
        <taxon>Hexapoda</taxon>
        <taxon>Insecta</taxon>
        <taxon>Pterygota</taxon>
        <taxon>Neoptera</taxon>
        <taxon>Endopterygota</taxon>
        <taxon>Diptera</taxon>
        <taxon>Nematocera</taxon>
        <taxon>Chironomoidea</taxon>
        <taxon>Ceratopogonidae</taxon>
        <taxon>Ceratopogoninae</taxon>
        <taxon>Culicoides</taxon>
        <taxon>Monoculicoides</taxon>
    </lineage>
</organism>
<gene>
    <name evidence="1" type="primary">CSON009277</name>
</gene>
<dbReference type="EMBL" id="UFQT01003661">
    <property type="protein sequence ID" value="SSX35186.1"/>
    <property type="molecule type" value="Genomic_DNA"/>
</dbReference>
<dbReference type="VEuPathDB" id="VectorBase:CSON009277"/>
<reference evidence="1" key="1">
    <citation type="submission" date="2018-07" db="EMBL/GenBank/DDBJ databases">
        <authorList>
            <person name="Quirk P.G."/>
            <person name="Krulwich T.A."/>
        </authorList>
    </citation>
    <scope>NUCLEOTIDE SEQUENCE</scope>
</reference>
<protein>
    <submittedName>
        <fullName evidence="1">CSON009277 protein</fullName>
    </submittedName>
</protein>
<proteinExistence type="predicted"/>
<accession>A0A336MY19</accession>
<dbReference type="AlphaFoldDB" id="A0A336MY19"/>
<name>A0A336MY19_CULSO</name>
<evidence type="ECO:0000313" key="1">
    <source>
        <dbReference type="EMBL" id="SSX35186.1"/>
    </source>
</evidence>
<sequence>MNLKELYLEDYSNFHDIGALIARYPKLKSLDYNSSSGVPSEKTTVIIHQYYTTHNSQKLKQLIDERLPELGETKI</sequence>